<dbReference type="SUPFAM" id="SSF52172">
    <property type="entry name" value="CheY-like"/>
    <property type="match status" value="1"/>
</dbReference>
<keyword evidence="2" id="KW-0812">Transmembrane</keyword>
<evidence type="ECO:0000256" key="2">
    <source>
        <dbReference type="ARBA" id="ARBA00022692"/>
    </source>
</evidence>
<dbReference type="Gene3D" id="1.10.10.10">
    <property type="entry name" value="Winged helix-like DNA-binding domain superfamily/Winged helix DNA-binding domain"/>
    <property type="match status" value="1"/>
</dbReference>
<dbReference type="Proteomes" id="UP001367030">
    <property type="component" value="Unassembled WGS sequence"/>
</dbReference>
<keyword evidence="4" id="KW-0472">Membrane</keyword>
<dbReference type="InterPro" id="IPR042295">
    <property type="entry name" value="NarX-like_N_sf"/>
</dbReference>
<dbReference type="SMART" id="SM01012">
    <property type="entry name" value="ANTAR"/>
    <property type="match status" value="1"/>
</dbReference>
<comment type="subcellular location">
    <subcellularLocation>
        <location evidence="1">Membrane</location>
        <topology evidence="1">Multi-pass membrane protein</topology>
    </subcellularLocation>
</comment>
<gene>
    <name evidence="6" type="ORF">WKW79_01615</name>
</gene>
<dbReference type="Pfam" id="PF13675">
    <property type="entry name" value="PilJ"/>
    <property type="match status" value="1"/>
</dbReference>
<evidence type="ECO:0000313" key="7">
    <source>
        <dbReference type="Proteomes" id="UP001367030"/>
    </source>
</evidence>
<dbReference type="PROSITE" id="PS50921">
    <property type="entry name" value="ANTAR"/>
    <property type="match status" value="1"/>
</dbReference>
<evidence type="ECO:0000259" key="5">
    <source>
        <dbReference type="PROSITE" id="PS50921"/>
    </source>
</evidence>
<reference evidence="6 7" key="1">
    <citation type="submission" date="2024-03" db="EMBL/GenBank/DDBJ databases">
        <title>Novel species of the genus Variovorax.</title>
        <authorList>
            <person name="Liu Q."/>
            <person name="Xin Y.-H."/>
        </authorList>
    </citation>
    <scope>NUCLEOTIDE SEQUENCE [LARGE SCALE GENOMIC DNA]</scope>
    <source>
        <strain evidence="6 7">KACC 18901</strain>
    </source>
</reference>
<proteinExistence type="predicted"/>
<keyword evidence="7" id="KW-1185">Reference proteome</keyword>
<name>A0ABU8X0T2_9BURK</name>
<evidence type="ECO:0000256" key="4">
    <source>
        <dbReference type="ARBA" id="ARBA00023136"/>
    </source>
</evidence>
<protein>
    <submittedName>
        <fullName evidence="6">ANTAR domain-containing protein</fullName>
    </submittedName>
</protein>
<dbReference type="InterPro" id="IPR011006">
    <property type="entry name" value="CheY-like_superfamily"/>
</dbReference>
<dbReference type="EMBL" id="JBBKZS010000001">
    <property type="protein sequence ID" value="MEJ8853244.1"/>
    <property type="molecule type" value="Genomic_DNA"/>
</dbReference>
<evidence type="ECO:0000256" key="1">
    <source>
        <dbReference type="ARBA" id="ARBA00004141"/>
    </source>
</evidence>
<dbReference type="InterPro" id="IPR029095">
    <property type="entry name" value="NarX-like_N"/>
</dbReference>
<keyword evidence="3" id="KW-1133">Transmembrane helix</keyword>
<evidence type="ECO:0000256" key="3">
    <source>
        <dbReference type="ARBA" id="ARBA00022989"/>
    </source>
</evidence>
<dbReference type="InterPro" id="IPR005561">
    <property type="entry name" value="ANTAR"/>
</dbReference>
<dbReference type="RefSeq" id="WP_340333344.1">
    <property type="nucleotide sequence ID" value="NZ_JBBKZS010000001.1"/>
</dbReference>
<dbReference type="Gene3D" id="1.20.120.960">
    <property type="entry name" value="Histidine kinase NarX, sensor domain"/>
    <property type="match status" value="1"/>
</dbReference>
<dbReference type="InterPro" id="IPR036388">
    <property type="entry name" value="WH-like_DNA-bd_sf"/>
</dbReference>
<feature type="domain" description="ANTAR" evidence="5">
    <location>
        <begin position="120"/>
        <end position="181"/>
    </location>
</feature>
<organism evidence="6 7">
    <name type="scientific">Variovorax robiniae</name>
    <dbReference type="NCBI Taxonomy" id="1836199"/>
    <lineage>
        <taxon>Bacteria</taxon>
        <taxon>Pseudomonadati</taxon>
        <taxon>Pseudomonadota</taxon>
        <taxon>Betaproteobacteria</taxon>
        <taxon>Burkholderiales</taxon>
        <taxon>Comamonadaceae</taxon>
        <taxon>Variovorax</taxon>
    </lineage>
</organism>
<comment type="caution">
    <text evidence="6">The sequence shown here is derived from an EMBL/GenBank/DDBJ whole genome shotgun (WGS) entry which is preliminary data.</text>
</comment>
<sequence>MLDLPEANALPEGLQRALAHCVTKVIFHRGADLRALDGACMDELLACATEMPGPGLLEALTALAGAAPSAPLSLLSPPMNEAMHASLVDVGIHAWGDVDKTEEFELAALQAQARARCRREAALRLELVQLRTQLDERKWVDRAKGLLMLGRGISEEEAFALLRRTSMHANLRLGEVSRSVVNAVQWAEAINRAGQLRMLSQRLARLAAQALAAVDTRSRGQRRQCAERVQDNLAFLAGLELGDEAAADLERTRAAWQSLSAAWTARITREAMAAIDAAAEALLASAEALTASLERASGRHALKIIGLCGRQRMLSERLAKEALLGQPGAPQMIATANEFESALLELENAPLTSPEIRELLANARDEWLRFARGVQGADTPQGRMMLVQSAEALVSTFDQLAARYEHSVQVIMS</sequence>
<dbReference type="Pfam" id="PF03861">
    <property type="entry name" value="ANTAR"/>
    <property type="match status" value="1"/>
</dbReference>
<accession>A0ABU8X0T2</accession>
<evidence type="ECO:0000313" key="6">
    <source>
        <dbReference type="EMBL" id="MEJ8853244.1"/>
    </source>
</evidence>